<dbReference type="EMBL" id="PDWK01000003">
    <property type="protein sequence ID" value="KAF1690695.1"/>
    <property type="molecule type" value="Genomic_DNA"/>
</dbReference>
<keyword evidence="1" id="KW-1133">Transmembrane helix</keyword>
<dbReference type="AlphaFoldDB" id="A0A921P4L7"/>
<sequence>MPRHGIGGRLPGATRGRATQVLKQLFCALFVLLGAALLAAGLHGLSHAAASRDWPAVEGVVLDAGLDVRRSHTFLPRVHYRYQVRGQSYESPRLYFSGLPVSSDRKDAEAMLAGLAPGRKVAVFHHPARPELAVLQPGITAAARLPLFGGLVFMGFGLLCLYLERRAWRRGRPAAEAGT</sequence>
<evidence type="ECO:0000259" key="2">
    <source>
        <dbReference type="Pfam" id="PF12158"/>
    </source>
</evidence>
<dbReference type="InterPro" id="IPR021994">
    <property type="entry name" value="DUF3592"/>
</dbReference>
<evidence type="ECO:0000313" key="4">
    <source>
        <dbReference type="Proteomes" id="UP000717981"/>
    </source>
</evidence>
<dbReference type="Pfam" id="PF12158">
    <property type="entry name" value="DUF3592"/>
    <property type="match status" value="1"/>
</dbReference>
<proteinExistence type="predicted"/>
<organism evidence="3 4">
    <name type="scientific">Pseudoxanthomonas taiwanensis</name>
    <dbReference type="NCBI Taxonomy" id="176598"/>
    <lineage>
        <taxon>Bacteria</taxon>
        <taxon>Pseudomonadati</taxon>
        <taxon>Pseudomonadota</taxon>
        <taxon>Gammaproteobacteria</taxon>
        <taxon>Lysobacterales</taxon>
        <taxon>Lysobacteraceae</taxon>
        <taxon>Pseudoxanthomonas</taxon>
    </lineage>
</organism>
<evidence type="ECO:0000313" key="3">
    <source>
        <dbReference type="EMBL" id="KAF1690695.1"/>
    </source>
</evidence>
<evidence type="ECO:0000256" key="1">
    <source>
        <dbReference type="SAM" id="Phobius"/>
    </source>
</evidence>
<name>A0A921P4L7_9GAMM</name>
<reference evidence="3" key="1">
    <citation type="submission" date="2017-10" db="EMBL/GenBank/DDBJ databases">
        <title>Whole genome sequencing of members of genus Pseudoxanthomonas.</title>
        <authorList>
            <person name="Kumar S."/>
            <person name="Bansal K."/>
            <person name="Kaur A."/>
            <person name="Patil P."/>
            <person name="Sharma S."/>
            <person name="Patil P.B."/>
        </authorList>
    </citation>
    <scope>NUCLEOTIDE SEQUENCE</scope>
    <source>
        <strain evidence="3">DSM 22914</strain>
    </source>
</reference>
<feature type="transmembrane region" description="Helical" evidence="1">
    <location>
        <begin position="145"/>
        <end position="163"/>
    </location>
</feature>
<keyword evidence="1" id="KW-0472">Membrane</keyword>
<accession>A0A921P4L7</accession>
<comment type="caution">
    <text evidence="3">The sequence shown here is derived from an EMBL/GenBank/DDBJ whole genome shotgun (WGS) entry which is preliminary data.</text>
</comment>
<keyword evidence="4" id="KW-1185">Reference proteome</keyword>
<dbReference type="Proteomes" id="UP000717981">
    <property type="component" value="Unassembled WGS sequence"/>
</dbReference>
<gene>
    <name evidence="3" type="ORF">CR938_01290</name>
</gene>
<keyword evidence="1" id="KW-0812">Transmembrane</keyword>
<feature type="transmembrane region" description="Helical" evidence="1">
    <location>
        <begin position="25"/>
        <end position="45"/>
    </location>
</feature>
<feature type="domain" description="DUF3592" evidence="2">
    <location>
        <begin position="57"/>
        <end position="139"/>
    </location>
</feature>
<protein>
    <recommendedName>
        <fullName evidence="2">DUF3592 domain-containing protein</fullName>
    </recommendedName>
</protein>